<accession>A0A6P2C6F0</accession>
<evidence type="ECO:0000313" key="2">
    <source>
        <dbReference type="Proteomes" id="UP000460272"/>
    </source>
</evidence>
<organism evidence="1 2">
    <name type="scientific">Trebonia kvetii</name>
    <dbReference type="NCBI Taxonomy" id="2480626"/>
    <lineage>
        <taxon>Bacteria</taxon>
        <taxon>Bacillati</taxon>
        <taxon>Actinomycetota</taxon>
        <taxon>Actinomycetes</taxon>
        <taxon>Streptosporangiales</taxon>
        <taxon>Treboniaceae</taxon>
        <taxon>Trebonia</taxon>
    </lineage>
</organism>
<reference evidence="1 2" key="1">
    <citation type="submission" date="2018-11" db="EMBL/GenBank/DDBJ databases">
        <title>Trebonia kvetii gen.nov., sp.nov., a novel acidophilic actinobacterium, and proposal of the new actinobacterial family Treboniaceae fam. nov.</title>
        <authorList>
            <person name="Rapoport D."/>
            <person name="Sagova-Mareckova M."/>
            <person name="Sedlacek I."/>
            <person name="Provaznik J."/>
            <person name="Kralova S."/>
            <person name="Pavlinic D."/>
            <person name="Benes V."/>
            <person name="Kopecky J."/>
        </authorList>
    </citation>
    <scope>NUCLEOTIDE SEQUENCE [LARGE SCALE GENOMIC DNA]</scope>
    <source>
        <strain evidence="1 2">15Tr583</strain>
    </source>
</reference>
<dbReference type="RefSeq" id="WP_145851614.1">
    <property type="nucleotide sequence ID" value="NZ_RPFW01000001.1"/>
</dbReference>
<dbReference type="InterPro" id="IPR010419">
    <property type="entry name" value="CO_DH_gsu"/>
</dbReference>
<name>A0A6P2C6F0_9ACTN</name>
<dbReference type="OrthoDB" id="9808623at2"/>
<dbReference type="Pfam" id="PF06240">
    <property type="entry name" value="COXG"/>
    <property type="match status" value="1"/>
</dbReference>
<dbReference type="CDD" id="cd07823">
    <property type="entry name" value="SRPBCC_5"/>
    <property type="match status" value="1"/>
</dbReference>
<dbReference type="PANTHER" id="PTHR38588">
    <property type="entry name" value="BLL0334 PROTEIN"/>
    <property type="match status" value="1"/>
</dbReference>
<sequence length="197" mass="21327">MIITSDFEVAQPVDKVWRFFDDIPQVASCLPGAELTKDLGDDKYEGKVAIRMGPVRLQFNGTADITERDEAAKRIMVHAVGADERGRGQAAMVVGATLSPKGRGTKVAVTQDLQLSGAAAQYGRGMISDVSAILMRDFSASMQDRIERLDRGESAEQIAAAGGQRSAQGFTIAMRAARMALARVFRRFFLPYQPAAS</sequence>
<dbReference type="Gene3D" id="3.30.530.20">
    <property type="match status" value="1"/>
</dbReference>
<dbReference type="SUPFAM" id="SSF55961">
    <property type="entry name" value="Bet v1-like"/>
    <property type="match status" value="1"/>
</dbReference>
<proteinExistence type="predicted"/>
<dbReference type="Proteomes" id="UP000460272">
    <property type="component" value="Unassembled WGS sequence"/>
</dbReference>
<dbReference type="PANTHER" id="PTHR38588:SF1">
    <property type="entry name" value="BLL0334 PROTEIN"/>
    <property type="match status" value="1"/>
</dbReference>
<comment type="caution">
    <text evidence="1">The sequence shown here is derived from an EMBL/GenBank/DDBJ whole genome shotgun (WGS) entry which is preliminary data.</text>
</comment>
<protein>
    <submittedName>
        <fullName evidence="1">Carbon monoxide dehydrogenase</fullName>
    </submittedName>
</protein>
<dbReference type="InterPro" id="IPR023393">
    <property type="entry name" value="START-like_dom_sf"/>
</dbReference>
<dbReference type="EMBL" id="RPFW01000001">
    <property type="protein sequence ID" value="TVZ06858.1"/>
    <property type="molecule type" value="Genomic_DNA"/>
</dbReference>
<evidence type="ECO:0000313" key="1">
    <source>
        <dbReference type="EMBL" id="TVZ06858.1"/>
    </source>
</evidence>
<gene>
    <name evidence="1" type="ORF">EAS64_05785</name>
</gene>
<keyword evidence="2" id="KW-1185">Reference proteome</keyword>
<dbReference type="AlphaFoldDB" id="A0A6P2C6F0"/>